<dbReference type="EMBL" id="WOWK01000001">
    <property type="protein sequence ID" value="KAF0332343.1"/>
    <property type="molecule type" value="Genomic_DNA"/>
</dbReference>
<feature type="compositionally biased region" description="Low complexity" evidence="1">
    <location>
        <begin position="12"/>
        <end position="37"/>
    </location>
</feature>
<dbReference type="Proteomes" id="UP000434172">
    <property type="component" value="Unassembled WGS sequence"/>
</dbReference>
<dbReference type="AlphaFoldDB" id="A0A8H3WVN9"/>
<evidence type="ECO:0000313" key="2">
    <source>
        <dbReference type="EMBL" id="KAF0332343.1"/>
    </source>
</evidence>
<gene>
    <name evidence="2" type="ORF">GQ607_000359</name>
</gene>
<accession>A0A8H3WVN9</accession>
<evidence type="ECO:0000256" key="1">
    <source>
        <dbReference type="SAM" id="MobiDB-lite"/>
    </source>
</evidence>
<comment type="caution">
    <text evidence="2">The sequence shown here is derived from an EMBL/GenBank/DDBJ whole genome shotgun (WGS) entry which is preliminary data.</text>
</comment>
<evidence type="ECO:0000313" key="3">
    <source>
        <dbReference type="Proteomes" id="UP000434172"/>
    </source>
</evidence>
<proteinExistence type="predicted"/>
<feature type="region of interest" description="Disordered" evidence="1">
    <location>
        <begin position="1"/>
        <end position="43"/>
    </location>
</feature>
<keyword evidence="3" id="KW-1185">Reference proteome</keyword>
<organism evidence="2 3">
    <name type="scientific">Colletotrichum asianum</name>
    <dbReference type="NCBI Taxonomy" id="702518"/>
    <lineage>
        <taxon>Eukaryota</taxon>
        <taxon>Fungi</taxon>
        <taxon>Dikarya</taxon>
        <taxon>Ascomycota</taxon>
        <taxon>Pezizomycotina</taxon>
        <taxon>Sordariomycetes</taxon>
        <taxon>Hypocreomycetidae</taxon>
        <taxon>Glomerellales</taxon>
        <taxon>Glomerellaceae</taxon>
        <taxon>Colletotrichum</taxon>
        <taxon>Colletotrichum gloeosporioides species complex</taxon>
    </lineage>
</organism>
<name>A0A8H3WVN9_9PEZI</name>
<protein>
    <submittedName>
        <fullName evidence="2">Uncharacterized protein</fullName>
    </submittedName>
</protein>
<reference evidence="2 3" key="1">
    <citation type="submission" date="2019-12" db="EMBL/GenBank/DDBJ databases">
        <title>A genome sequence resource for the geographically widespread anthracnose pathogen Colletotrichum asianum.</title>
        <authorList>
            <person name="Meng Y."/>
        </authorList>
    </citation>
    <scope>NUCLEOTIDE SEQUENCE [LARGE SCALE GENOMIC DNA]</scope>
    <source>
        <strain evidence="2 3">ICMP 18580</strain>
    </source>
</reference>
<sequence length="43" mass="4508">MARPHMVHPGFSSRLVSSRPVLSSSPPGSMSSSLPLSENITVS</sequence>